<proteinExistence type="predicted"/>
<comment type="caution">
    <text evidence="1">The sequence shown here is derived from an EMBL/GenBank/DDBJ whole genome shotgun (WGS) entry which is preliminary data.</text>
</comment>
<name>A0AAV3Y6J9_9GAST</name>
<dbReference type="AlphaFoldDB" id="A0AAV3Y6J9"/>
<dbReference type="InterPro" id="IPR032675">
    <property type="entry name" value="LRR_dom_sf"/>
</dbReference>
<organism evidence="1 2">
    <name type="scientific">Plakobranchus ocellatus</name>
    <dbReference type="NCBI Taxonomy" id="259542"/>
    <lineage>
        <taxon>Eukaryota</taxon>
        <taxon>Metazoa</taxon>
        <taxon>Spiralia</taxon>
        <taxon>Lophotrochozoa</taxon>
        <taxon>Mollusca</taxon>
        <taxon>Gastropoda</taxon>
        <taxon>Heterobranchia</taxon>
        <taxon>Euthyneura</taxon>
        <taxon>Panpulmonata</taxon>
        <taxon>Sacoglossa</taxon>
        <taxon>Placobranchoidea</taxon>
        <taxon>Plakobranchidae</taxon>
        <taxon>Plakobranchus</taxon>
    </lineage>
</organism>
<dbReference type="Gene3D" id="3.80.10.10">
    <property type="entry name" value="Ribonuclease Inhibitor"/>
    <property type="match status" value="1"/>
</dbReference>
<evidence type="ECO:0000313" key="2">
    <source>
        <dbReference type="Proteomes" id="UP000735302"/>
    </source>
</evidence>
<gene>
    <name evidence="1" type="ORF">PoB_000505900</name>
</gene>
<dbReference type="SUPFAM" id="SSF52047">
    <property type="entry name" value="RNI-like"/>
    <property type="match status" value="1"/>
</dbReference>
<dbReference type="EMBL" id="BLXT01000588">
    <property type="protein sequence ID" value="GFN78553.1"/>
    <property type="molecule type" value="Genomic_DNA"/>
</dbReference>
<reference evidence="1 2" key="1">
    <citation type="journal article" date="2021" name="Elife">
        <title>Chloroplast acquisition without the gene transfer in kleptoplastic sea slugs, Plakobranchus ocellatus.</title>
        <authorList>
            <person name="Maeda T."/>
            <person name="Takahashi S."/>
            <person name="Yoshida T."/>
            <person name="Shimamura S."/>
            <person name="Takaki Y."/>
            <person name="Nagai Y."/>
            <person name="Toyoda A."/>
            <person name="Suzuki Y."/>
            <person name="Arimoto A."/>
            <person name="Ishii H."/>
            <person name="Satoh N."/>
            <person name="Nishiyama T."/>
            <person name="Hasebe M."/>
            <person name="Maruyama T."/>
            <person name="Minagawa J."/>
            <person name="Obokata J."/>
            <person name="Shigenobu S."/>
        </authorList>
    </citation>
    <scope>NUCLEOTIDE SEQUENCE [LARGE SCALE GENOMIC DNA]</scope>
</reference>
<sequence>MGAHLQFLSLACSSPNLITAYSVAQGVRKLLVGLTDLPHGRWTLQSITLQDLNFDESWDSFRASKNVLVTTLSHFFQAQICLKTIDLKNAFVTPPFSYRILRSITNSRSRVTVKSINLVNFFCCDTPSRFVGNHLMSLFRRCWQLSEISINYFYLHAIGVENLCETLADTLQLLRLDLYVLDHNRGDAIKTTQWSNARTACPRLRVSLHMHCWPREPSTVLVNSLPLSELLVKGRQCSRSPVSLSTKISRILDCLSMSCPQTLQKATFAAVGVTKFCPPSYDSLSRFLFRCTHLKKLIFSDSLMKPGLMAKVKNELEKSSKSMSVRNVPKF</sequence>
<dbReference type="Proteomes" id="UP000735302">
    <property type="component" value="Unassembled WGS sequence"/>
</dbReference>
<evidence type="ECO:0000313" key="1">
    <source>
        <dbReference type="EMBL" id="GFN78553.1"/>
    </source>
</evidence>
<keyword evidence="2" id="KW-1185">Reference proteome</keyword>
<protein>
    <recommendedName>
        <fullName evidence="3">Reverse transcriptase domain-containing protein</fullName>
    </recommendedName>
</protein>
<accession>A0AAV3Y6J9</accession>
<evidence type="ECO:0008006" key="3">
    <source>
        <dbReference type="Google" id="ProtNLM"/>
    </source>
</evidence>